<proteinExistence type="predicted"/>
<feature type="compositionally biased region" description="Low complexity" evidence="2">
    <location>
        <begin position="344"/>
        <end position="353"/>
    </location>
</feature>
<dbReference type="EMBL" id="JAZGUE010000003">
    <property type="protein sequence ID" value="KAL2268054.1"/>
    <property type="molecule type" value="Genomic_DNA"/>
</dbReference>
<dbReference type="GeneID" id="98123866"/>
<evidence type="ECO:0000256" key="1">
    <source>
        <dbReference type="SAM" id="Coils"/>
    </source>
</evidence>
<sequence length="372" mass="37179">MVNIFEDPFAYDGSDFNPFLGHEQFASPPSPEDFHAVTSATESSFPAAIHHALKNPLHHPGYLSPTDPLGPSAPFDDASLRAAAHLPRSVPSGFQHGPGPRGLTIDTANLGWNAAAISTTNVASPIITSPTAIIPTTRPSSHPLYPTAAFSIPATTSSLTATAATTAAAPANPLLSAAAAAAAAAATTTTTNPGTSGPIPDNPDDLAKLVTTLRNELSETRLQLSTVRNELYAARQIEKRLRVERDEARSQAEFLGQERAKLKVTEQRLRRERNEARLAAAQAAAAAAAGLGSKGARVGGLGLGLGGGGKRGPAGLGGAGAGAGAGAAAGTGAGTGAAGGAAGGPAAVASMAGVDSQGEESGESPPMAMDQS</sequence>
<protein>
    <submittedName>
        <fullName evidence="3">Uncharacterized protein</fullName>
    </submittedName>
</protein>
<dbReference type="RefSeq" id="XP_070866781.1">
    <property type="nucleotide sequence ID" value="XM_071009222.1"/>
</dbReference>
<reference evidence="3 4" key="1">
    <citation type="journal article" date="2024" name="Commun. Biol.">
        <title>Comparative genomic analysis of thermophilic fungi reveals convergent evolutionary adaptations and gene losses.</title>
        <authorList>
            <person name="Steindorff A.S."/>
            <person name="Aguilar-Pontes M.V."/>
            <person name="Robinson A.J."/>
            <person name="Andreopoulos B."/>
            <person name="LaButti K."/>
            <person name="Kuo A."/>
            <person name="Mondo S."/>
            <person name="Riley R."/>
            <person name="Otillar R."/>
            <person name="Haridas S."/>
            <person name="Lipzen A."/>
            <person name="Grimwood J."/>
            <person name="Schmutz J."/>
            <person name="Clum A."/>
            <person name="Reid I.D."/>
            <person name="Moisan M.C."/>
            <person name="Butler G."/>
            <person name="Nguyen T.T.M."/>
            <person name="Dewar K."/>
            <person name="Conant G."/>
            <person name="Drula E."/>
            <person name="Henrissat B."/>
            <person name="Hansel C."/>
            <person name="Singer S."/>
            <person name="Hutchinson M.I."/>
            <person name="de Vries R.P."/>
            <person name="Natvig D.O."/>
            <person name="Powell A.J."/>
            <person name="Tsang A."/>
            <person name="Grigoriev I.V."/>
        </authorList>
    </citation>
    <scope>NUCLEOTIDE SEQUENCE [LARGE SCALE GENOMIC DNA]</scope>
    <source>
        <strain evidence="3 4">ATCC 22073</strain>
    </source>
</reference>
<comment type="caution">
    <text evidence="3">The sequence shown here is derived from an EMBL/GenBank/DDBJ whole genome shotgun (WGS) entry which is preliminary data.</text>
</comment>
<accession>A0ABR4DDG7</accession>
<evidence type="ECO:0000313" key="3">
    <source>
        <dbReference type="EMBL" id="KAL2268054.1"/>
    </source>
</evidence>
<gene>
    <name evidence="3" type="ORF">VTJ83DRAFT_2900</name>
</gene>
<evidence type="ECO:0000256" key="2">
    <source>
        <dbReference type="SAM" id="MobiDB-lite"/>
    </source>
</evidence>
<dbReference type="Proteomes" id="UP001600064">
    <property type="component" value="Unassembled WGS sequence"/>
</dbReference>
<feature type="compositionally biased region" description="Gly residues" evidence="2">
    <location>
        <begin position="318"/>
        <end position="343"/>
    </location>
</feature>
<keyword evidence="4" id="KW-1185">Reference proteome</keyword>
<organism evidence="3 4">
    <name type="scientific">Remersonia thermophila</name>
    <dbReference type="NCBI Taxonomy" id="72144"/>
    <lineage>
        <taxon>Eukaryota</taxon>
        <taxon>Fungi</taxon>
        <taxon>Dikarya</taxon>
        <taxon>Ascomycota</taxon>
        <taxon>Pezizomycotina</taxon>
        <taxon>Sordariomycetes</taxon>
        <taxon>Sordariomycetidae</taxon>
        <taxon>Sordariales</taxon>
        <taxon>Sordariales incertae sedis</taxon>
        <taxon>Remersonia</taxon>
    </lineage>
</organism>
<evidence type="ECO:0000313" key="4">
    <source>
        <dbReference type="Proteomes" id="UP001600064"/>
    </source>
</evidence>
<feature type="coiled-coil region" evidence="1">
    <location>
        <begin position="210"/>
        <end position="282"/>
    </location>
</feature>
<keyword evidence="1" id="KW-0175">Coiled coil</keyword>
<feature type="region of interest" description="Disordered" evidence="2">
    <location>
        <begin position="318"/>
        <end position="372"/>
    </location>
</feature>
<name>A0ABR4DDG7_9PEZI</name>